<comment type="caution">
    <text evidence="3">The sequence shown here is derived from an EMBL/GenBank/DDBJ whole genome shotgun (WGS) entry which is preliminary data.</text>
</comment>
<dbReference type="SUPFAM" id="SSF53756">
    <property type="entry name" value="UDP-Glycosyltransferase/glycogen phosphorylase"/>
    <property type="match status" value="1"/>
</dbReference>
<dbReference type="InterPro" id="IPR001296">
    <property type="entry name" value="Glyco_trans_1"/>
</dbReference>
<proteinExistence type="predicted"/>
<dbReference type="RefSeq" id="WP_147148152.1">
    <property type="nucleotide sequence ID" value="NZ_BJXN01000013.1"/>
</dbReference>
<dbReference type="InterPro" id="IPR028098">
    <property type="entry name" value="Glyco_trans_4-like_N"/>
</dbReference>
<evidence type="ECO:0000313" key="4">
    <source>
        <dbReference type="Proteomes" id="UP000321827"/>
    </source>
</evidence>
<organism evidence="3 4">
    <name type="scientific">Oceanithermus desulfurans NBRC 100063</name>
    <dbReference type="NCBI Taxonomy" id="1227550"/>
    <lineage>
        <taxon>Bacteria</taxon>
        <taxon>Thermotogati</taxon>
        <taxon>Deinococcota</taxon>
        <taxon>Deinococci</taxon>
        <taxon>Thermales</taxon>
        <taxon>Thermaceae</taxon>
        <taxon>Oceanithermus</taxon>
    </lineage>
</organism>
<dbReference type="Pfam" id="PF00534">
    <property type="entry name" value="Glycos_transf_1"/>
    <property type="match status" value="1"/>
</dbReference>
<dbReference type="PANTHER" id="PTHR12526:SF599">
    <property type="entry name" value="N-ACETYL-ALPHA-D-GLUCOSAMINYL L-MALATE SYNTHASE"/>
    <property type="match status" value="1"/>
</dbReference>
<sequence>MRIGLLAYGGLGGSGTVAAELAMRLAARGHTVVLVSSRRPFRLDAASGVRFFPVRAPDHAVLPGSLYGLAAAGALRTAAREHALEVVHTHYAVPHAASARLAELELPVLHTLHGTDVNQLGLDPAFREVTARALARGRVTAVSRSLAEQARVVFGVAAEVVPNFVDAARFRPRPDRKARYVETGEVMIVHASNFRPIKRTPDLVRAFAHLLRLGVRARLVFLGEGPERPEAARVARELGVRERVRFLPPTPHPEEVVGAADLFWLHSQEESFGLAALEALASGVPVVAARVGGLSEVVRHGETGWLVELGDVYGQAGASAELLADPDRLAAMRRAARADARERFDPEAVVDRYLELYRGG</sequence>
<dbReference type="EMBL" id="BJXN01000013">
    <property type="protein sequence ID" value="GEM90429.1"/>
    <property type="molecule type" value="Genomic_DNA"/>
</dbReference>
<dbReference type="NCBIfam" id="TIGR03999">
    <property type="entry name" value="thiol_BshA"/>
    <property type="match status" value="1"/>
</dbReference>
<dbReference type="PANTHER" id="PTHR12526">
    <property type="entry name" value="GLYCOSYLTRANSFERASE"/>
    <property type="match status" value="1"/>
</dbReference>
<dbReference type="Gene3D" id="3.40.50.2000">
    <property type="entry name" value="Glycogen Phosphorylase B"/>
    <property type="match status" value="2"/>
</dbReference>
<gene>
    <name evidence="3" type="ORF">ODE01S_18630</name>
</gene>
<dbReference type="OrthoDB" id="9810929at2"/>
<name>A0A511RL86_9DEIN</name>
<dbReference type="AlphaFoldDB" id="A0A511RL86"/>
<dbReference type="GO" id="GO:0016757">
    <property type="term" value="F:glycosyltransferase activity"/>
    <property type="evidence" value="ECO:0007669"/>
    <property type="project" value="InterPro"/>
</dbReference>
<dbReference type="InterPro" id="IPR023881">
    <property type="entry name" value="Thiol_BshA"/>
</dbReference>
<dbReference type="Proteomes" id="UP000321827">
    <property type="component" value="Unassembled WGS sequence"/>
</dbReference>
<protein>
    <submittedName>
        <fullName evidence="3">N-acetyl-alpha-D-glucosaminyl L-malate synthase BshA</fullName>
    </submittedName>
</protein>
<feature type="domain" description="Glycosyltransferase subfamily 4-like N-terminal" evidence="2">
    <location>
        <begin position="12"/>
        <end position="169"/>
    </location>
</feature>
<feature type="domain" description="Glycosyl transferase family 1" evidence="1">
    <location>
        <begin position="181"/>
        <end position="338"/>
    </location>
</feature>
<evidence type="ECO:0000259" key="2">
    <source>
        <dbReference type="Pfam" id="PF13439"/>
    </source>
</evidence>
<evidence type="ECO:0000259" key="1">
    <source>
        <dbReference type="Pfam" id="PF00534"/>
    </source>
</evidence>
<accession>A0A511RL86</accession>
<dbReference type="Pfam" id="PF13439">
    <property type="entry name" value="Glyco_transf_4"/>
    <property type="match status" value="1"/>
</dbReference>
<dbReference type="GO" id="GO:0071793">
    <property type="term" value="P:bacillithiol biosynthetic process"/>
    <property type="evidence" value="ECO:0007669"/>
    <property type="project" value="InterPro"/>
</dbReference>
<evidence type="ECO:0000313" key="3">
    <source>
        <dbReference type="EMBL" id="GEM90429.1"/>
    </source>
</evidence>
<reference evidence="3 4" key="1">
    <citation type="submission" date="2019-07" db="EMBL/GenBank/DDBJ databases">
        <title>Whole genome shotgun sequence of Oceanithermus desulfurans NBRC 100063.</title>
        <authorList>
            <person name="Hosoyama A."/>
            <person name="Uohara A."/>
            <person name="Ohji S."/>
            <person name="Ichikawa N."/>
        </authorList>
    </citation>
    <scope>NUCLEOTIDE SEQUENCE [LARGE SCALE GENOMIC DNA]</scope>
    <source>
        <strain evidence="3 4">NBRC 100063</strain>
    </source>
</reference>